<comment type="similarity">
    <text evidence="3">Belongs to the eukaryotic ribosomal protein eL20 family.</text>
</comment>
<dbReference type="GO" id="GO:0003735">
    <property type="term" value="F:structural constituent of ribosome"/>
    <property type="evidence" value="ECO:0007669"/>
    <property type="project" value="InterPro"/>
</dbReference>
<dbReference type="InterPro" id="IPR023573">
    <property type="entry name" value="Ribosomal_eL20_dom"/>
</dbReference>
<dbReference type="GO" id="GO:1990904">
    <property type="term" value="C:ribonucleoprotein complex"/>
    <property type="evidence" value="ECO:0007669"/>
    <property type="project" value="UniProtKB-KW"/>
</dbReference>
<dbReference type="GO" id="GO:0005840">
    <property type="term" value="C:ribosome"/>
    <property type="evidence" value="ECO:0007669"/>
    <property type="project" value="UniProtKB-KW"/>
</dbReference>
<keyword evidence="1 3" id="KW-0689">Ribosomal protein</keyword>
<evidence type="ECO:0000313" key="6">
    <source>
        <dbReference type="Proteomes" id="UP000677687"/>
    </source>
</evidence>
<sequence>MAEEKKYEFSGKYFERGEGKKFTKSISALNEARAKDLLYSLMGSKHKLRRHNITIEECREKKG</sequence>
<dbReference type="Gene3D" id="3.10.20.10">
    <property type="match status" value="1"/>
</dbReference>
<gene>
    <name evidence="3" type="primary">rpl18a</name>
    <name evidence="3" type="synonym">rpl20e</name>
    <name evidence="3" type="synonym">rplX</name>
    <name evidence="5" type="ORF">J4415_00980</name>
</gene>
<dbReference type="GO" id="GO:0006412">
    <property type="term" value="P:translation"/>
    <property type="evidence" value="ECO:0007669"/>
    <property type="project" value="UniProtKB-UniRule"/>
</dbReference>
<keyword evidence="3" id="KW-0694">RNA-binding</keyword>
<accession>A0A8T4KUG9</accession>
<name>A0A8T4KUG9_9ARCH</name>
<evidence type="ECO:0000256" key="2">
    <source>
        <dbReference type="ARBA" id="ARBA00023274"/>
    </source>
</evidence>
<dbReference type="SUPFAM" id="SSF160374">
    <property type="entry name" value="RplX-like"/>
    <property type="match status" value="1"/>
</dbReference>
<dbReference type="GO" id="GO:0070180">
    <property type="term" value="F:large ribosomal subunit rRNA binding"/>
    <property type="evidence" value="ECO:0007669"/>
    <property type="project" value="UniProtKB-UniRule"/>
</dbReference>
<comment type="subunit">
    <text evidence="3">Part of the 50S ribosomal subunit. Binds 23S rRNA.</text>
</comment>
<proteinExistence type="inferred from homology"/>
<feature type="domain" description="Large ribosomal subunit protein eL20" evidence="4">
    <location>
        <begin position="5"/>
        <end position="57"/>
    </location>
</feature>
<comment type="caution">
    <text evidence="5">The sequence shown here is derived from an EMBL/GenBank/DDBJ whole genome shotgun (WGS) entry which is preliminary data.</text>
</comment>
<keyword evidence="3" id="KW-0699">rRNA-binding</keyword>
<protein>
    <recommendedName>
        <fullName evidence="3">Large ribosomal subunit protein eL20</fullName>
    </recommendedName>
</protein>
<evidence type="ECO:0000256" key="3">
    <source>
        <dbReference type="HAMAP-Rule" id="MF_00273"/>
    </source>
</evidence>
<dbReference type="HAMAP" id="MF_00273">
    <property type="entry name" value="Ribosomal_eL20"/>
    <property type="match status" value="1"/>
</dbReference>
<evidence type="ECO:0000259" key="4">
    <source>
        <dbReference type="Pfam" id="PF01775"/>
    </source>
</evidence>
<reference evidence="5" key="1">
    <citation type="submission" date="2021-03" db="EMBL/GenBank/DDBJ databases">
        <authorList>
            <person name="Jaffe A."/>
        </authorList>
    </citation>
    <scope>NUCLEOTIDE SEQUENCE</scope>
    <source>
        <strain evidence="5">RIFCSPHIGHO2_01_FULL_AR10_44_11</strain>
    </source>
</reference>
<dbReference type="Proteomes" id="UP000677687">
    <property type="component" value="Unassembled WGS sequence"/>
</dbReference>
<dbReference type="EMBL" id="JAGVWD010000013">
    <property type="protein sequence ID" value="MBS3057182.1"/>
    <property type="molecule type" value="Genomic_DNA"/>
</dbReference>
<dbReference type="NCBIfam" id="NF001981">
    <property type="entry name" value="PRK00773.1-1"/>
    <property type="match status" value="1"/>
</dbReference>
<reference evidence="5" key="2">
    <citation type="submission" date="2021-05" db="EMBL/GenBank/DDBJ databases">
        <title>Protein family content uncovers lineage relationships and bacterial pathway maintenance mechanisms in DPANN archaea.</title>
        <authorList>
            <person name="Castelle C.J."/>
            <person name="Meheust R."/>
            <person name="Jaffe A.L."/>
            <person name="Seitz K."/>
            <person name="Gong X."/>
            <person name="Baker B.J."/>
            <person name="Banfield J.F."/>
        </authorList>
    </citation>
    <scope>NUCLEOTIDE SEQUENCE</scope>
    <source>
        <strain evidence="5">RIFCSPHIGHO2_01_FULL_AR10_44_11</strain>
    </source>
</reference>
<keyword evidence="2 3" id="KW-0687">Ribonucleoprotein</keyword>
<dbReference type="Pfam" id="PF01775">
    <property type="entry name" value="Ribosomal_L18A"/>
    <property type="match status" value="1"/>
</dbReference>
<dbReference type="InterPro" id="IPR028877">
    <property type="entry name" value="Ribosomal_eL20"/>
</dbReference>
<evidence type="ECO:0000313" key="5">
    <source>
        <dbReference type="EMBL" id="MBS3057182.1"/>
    </source>
</evidence>
<organism evidence="5 6">
    <name type="scientific">Candidatus Iainarchaeum sp</name>
    <dbReference type="NCBI Taxonomy" id="3101447"/>
    <lineage>
        <taxon>Archaea</taxon>
        <taxon>Candidatus Iainarchaeota</taxon>
        <taxon>Candidatus Iainarchaeia</taxon>
        <taxon>Candidatus Iainarchaeales</taxon>
        <taxon>Candidatus Iainarchaeaceae</taxon>
        <taxon>Candidatus Iainarchaeum</taxon>
    </lineage>
</organism>
<evidence type="ECO:0000256" key="1">
    <source>
        <dbReference type="ARBA" id="ARBA00022980"/>
    </source>
</evidence>
<dbReference type="AlphaFoldDB" id="A0A8T4KUG9"/>